<dbReference type="EMBL" id="LNXW01000013">
    <property type="protein sequence ID" value="KTC79440.1"/>
    <property type="molecule type" value="Genomic_DNA"/>
</dbReference>
<feature type="transmembrane region" description="Helical" evidence="2">
    <location>
        <begin position="39"/>
        <end position="58"/>
    </location>
</feature>
<dbReference type="PATRIC" id="fig|28084.5.peg.1588"/>
<evidence type="ECO:0000313" key="4">
    <source>
        <dbReference type="EMBL" id="VEB37269.1"/>
    </source>
</evidence>
<dbReference type="RefSeq" id="WP_028380677.1">
    <property type="nucleotide sequence ID" value="NZ_CAAAIT010000001.1"/>
</dbReference>
<reference evidence="3 5" key="1">
    <citation type="submission" date="2015-11" db="EMBL/GenBank/DDBJ databases">
        <title>Genomic analysis of 38 Legionella species identifies large and diverse effector repertoires.</title>
        <authorList>
            <person name="Burstein D."/>
            <person name="Amaro F."/>
            <person name="Zusman T."/>
            <person name="Lifshitz Z."/>
            <person name="Cohen O."/>
            <person name="Gilbert J.A."/>
            <person name="Pupko T."/>
            <person name="Shuman H.A."/>
            <person name="Segal G."/>
        </authorList>
    </citation>
    <scope>NUCLEOTIDE SEQUENCE [LARGE SCALE GENOMIC DNA]</scope>
    <source>
        <strain evidence="3 5">ORW</strain>
    </source>
</reference>
<evidence type="ECO:0000256" key="2">
    <source>
        <dbReference type="SAM" id="Phobius"/>
    </source>
</evidence>
<keyword evidence="6" id="KW-1185">Reference proteome</keyword>
<dbReference type="Proteomes" id="UP000277577">
    <property type="component" value="Chromosome"/>
</dbReference>
<name>A0A0W0S816_9GAMM</name>
<dbReference type="AlphaFoldDB" id="A0A0W0S816"/>
<evidence type="ECO:0000313" key="5">
    <source>
        <dbReference type="Proteomes" id="UP000054921"/>
    </source>
</evidence>
<dbReference type="EMBL" id="LR134173">
    <property type="protein sequence ID" value="VEB37269.1"/>
    <property type="molecule type" value="Genomic_DNA"/>
</dbReference>
<feature type="region of interest" description="Disordered" evidence="1">
    <location>
        <begin position="78"/>
        <end position="110"/>
    </location>
</feature>
<accession>A0A0W0S816</accession>
<proteinExistence type="predicted"/>
<evidence type="ECO:0000313" key="3">
    <source>
        <dbReference type="EMBL" id="KTC79440.1"/>
    </source>
</evidence>
<dbReference type="Proteomes" id="UP000054921">
    <property type="component" value="Unassembled WGS sequence"/>
</dbReference>
<feature type="compositionally biased region" description="Acidic residues" evidence="1">
    <location>
        <begin position="83"/>
        <end position="92"/>
    </location>
</feature>
<dbReference type="OrthoDB" id="5638402at2"/>
<reference evidence="4 6" key="2">
    <citation type="submission" date="2018-12" db="EMBL/GenBank/DDBJ databases">
        <authorList>
            <consortium name="Pathogen Informatics"/>
        </authorList>
    </citation>
    <scope>NUCLEOTIDE SEQUENCE [LARGE SCALE GENOMIC DNA]</scope>
    <source>
        <strain evidence="4 6">NCTC11976</strain>
    </source>
</reference>
<evidence type="ECO:0000313" key="6">
    <source>
        <dbReference type="Proteomes" id="UP000277577"/>
    </source>
</evidence>
<evidence type="ECO:0000256" key="1">
    <source>
        <dbReference type="SAM" id="MobiDB-lite"/>
    </source>
</evidence>
<gene>
    <name evidence="3" type="ORF">Lche_1460</name>
    <name evidence="4" type="ORF">NCTC11976_02129</name>
</gene>
<keyword evidence="2" id="KW-1133">Transmembrane helix</keyword>
<keyword evidence="2" id="KW-0812">Transmembrane</keyword>
<feature type="transmembrane region" description="Helical" evidence="2">
    <location>
        <begin position="12"/>
        <end position="33"/>
    </location>
</feature>
<keyword evidence="2" id="KW-0472">Membrane</keyword>
<organism evidence="3 5">
    <name type="scientific">Legionella cherrii</name>
    <dbReference type="NCBI Taxonomy" id="28084"/>
    <lineage>
        <taxon>Bacteria</taxon>
        <taxon>Pseudomonadati</taxon>
        <taxon>Pseudomonadota</taxon>
        <taxon>Gammaproteobacteria</taxon>
        <taxon>Legionellales</taxon>
        <taxon>Legionellaceae</taxon>
        <taxon>Legionella</taxon>
    </lineage>
</organism>
<evidence type="ECO:0008006" key="7">
    <source>
        <dbReference type="Google" id="ProtNLM"/>
    </source>
</evidence>
<sequence>MKKMECSKITCLWTLRFEVLGVILLAIATGLTIFTHSSLGIVALFAAGVVLCLFNKLCCYVCPSKHVSCPVCDMPHSYHSEEPEQTQEEEESEAKQAMDNEGGNQVNRTK</sequence>
<protein>
    <recommendedName>
        <fullName evidence="7">Transmembrane protein</fullName>
    </recommendedName>
</protein>